<proteinExistence type="inferred from homology"/>
<name>A0ABU8EXE4_9GAMM</name>
<evidence type="ECO:0000256" key="2">
    <source>
        <dbReference type="ARBA" id="ARBA00093628"/>
    </source>
</evidence>
<comment type="caution">
    <text evidence="3">The sequence shown here is derived from an EMBL/GenBank/DDBJ whole genome shotgun (WGS) entry which is preliminary data.</text>
</comment>
<sequence length="103" mass="11430">METAIRQGKIPFYASDTFPYGLSRSGYFSIGESEELIKYGDTLYGLHNGLLSPENAEEAMFVAELNSDETATLDAVKLWKKFLLAITKSNSFYSLSPSKKAAF</sequence>
<evidence type="ECO:0000313" key="4">
    <source>
        <dbReference type="Proteomes" id="UP001382455"/>
    </source>
</evidence>
<protein>
    <recommendedName>
        <fullName evidence="2">Macrodomain Ori protein</fullName>
    </recommendedName>
</protein>
<evidence type="ECO:0000256" key="1">
    <source>
        <dbReference type="ARBA" id="ARBA00093464"/>
    </source>
</evidence>
<gene>
    <name evidence="3" type="primary">maoP</name>
    <name evidence="3" type="ORF">WAE96_18415</name>
</gene>
<dbReference type="Proteomes" id="UP001382455">
    <property type="component" value="Unassembled WGS sequence"/>
</dbReference>
<dbReference type="Pfam" id="PF04219">
    <property type="entry name" value="DUF413"/>
    <property type="match status" value="1"/>
</dbReference>
<comment type="similarity">
    <text evidence="1">Belongs to the MaoP family.</text>
</comment>
<dbReference type="EMBL" id="JBAWKS010000002">
    <property type="protein sequence ID" value="MEI4551657.1"/>
    <property type="molecule type" value="Genomic_DNA"/>
</dbReference>
<dbReference type="InterPro" id="IPR007335">
    <property type="entry name" value="DUF413"/>
</dbReference>
<keyword evidence="4" id="KW-1185">Reference proteome</keyword>
<evidence type="ECO:0000313" key="3">
    <source>
        <dbReference type="EMBL" id="MEI4551657.1"/>
    </source>
</evidence>
<dbReference type="RefSeq" id="WP_010558189.1">
    <property type="nucleotide sequence ID" value="NZ_CP023399.1"/>
</dbReference>
<reference evidence="3 4" key="1">
    <citation type="submission" date="2023-12" db="EMBL/GenBank/DDBJ databases">
        <title>Friends and Foes: Symbiotic and Algicidal bacterial influence on Karenia brevis blooms.</title>
        <authorList>
            <person name="Fei C."/>
            <person name="Mohamed A.R."/>
            <person name="Booker A."/>
            <person name="Arshad M."/>
            <person name="Klass S."/>
            <person name="Ahn S."/>
            <person name="Gilbert P.M."/>
            <person name="Heil C.A."/>
            <person name="Martinez J.M."/>
            <person name="Amin S.A."/>
        </authorList>
    </citation>
    <scope>NUCLEOTIDE SEQUENCE [LARGE SCALE GENOMIC DNA]</scope>
    <source>
        <strain evidence="3 4">CE15</strain>
    </source>
</reference>
<accession>A0ABU8EXE4</accession>
<organism evidence="3 4">
    <name type="scientific">Pseudoalteromonas spongiae</name>
    <dbReference type="NCBI Taxonomy" id="298657"/>
    <lineage>
        <taxon>Bacteria</taxon>
        <taxon>Pseudomonadati</taxon>
        <taxon>Pseudomonadota</taxon>
        <taxon>Gammaproteobacteria</taxon>
        <taxon>Alteromonadales</taxon>
        <taxon>Pseudoalteromonadaceae</taxon>
        <taxon>Pseudoalteromonas</taxon>
    </lineage>
</organism>